<dbReference type="RefSeq" id="WP_092282159.1">
    <property type="nucleotide sequence ID" value="NZ_FOXR01000007.1"/>
</dbReference>
<evidence type="ECO:0008006" key="3">
    <source>
        <dbReference type="Google" id="ProtNLM"/>
    </source>
</evidence>
<dbReference type="OrthoDB" id="9779501at2"/>
<keyword evidence="2" id="KW-1185">Reference proteome</keyword>
<protein>
    <recommendedName>
        <fullName evidence="3">CobQ/CobB/MinD/ParA nucleotide binding domain-containing protein</fullName>
    </recommendedName>
</protein>
<accession>A0A1I5UN36</accession>
<dbReference type="InterPro" id="IPR027417">
    <property type="entry name" value="P-loop_NTPase"/>
</dbReference>
<evidence type="ECO:0000313" key="1">
    <source>
        <dbReference type="EMBL" id="SFP96006.1"/>
    </source>
</evidence>
<organism evidence="1 2">
    <name type="scientific">Caldicoprobacter faecalis</name>
    <dbReference type="NCBI Taxonomy" id="937334"/>
    <lineage>
        <taxon>Bacteria</taxon>
        <taxon>Bacillati</taxon>
        <taxon>Bacillota</taxon>
        <taxon>Clostridia</taxon>
        <taxon>Caldicoprobacterales</taxon>
        <taxon>Caldicoprobacteraceae</taxon>
        <taxon>Caldicoprobacter</taxon>
    </lineage>
</organism>
<reference evidence="1 2" key="1">
    <citation type="submission" date="2016-10" db="EMBL/GenBank/DDBJ databases">
        <authorList>
            <person name="de Groot N.N."/>
        </authorList>
    </citation>
    <scope>NUCLEOTIDE SEQUENCE [LARGE SCALE GENOMIC DNA]</scope>
    <source>
        <strain evidence="1 2">DSM 20678</strain>
    </source>
</reference>
<dbReference type="EMBL" id="FOXR01000007">
    <property type="protein sequence ID" value="SFP96006.1"/>
    <property type="molecule type" value="Genomic_DNA"/>
</dbReference>
<dbReference type="Proteomes" id="UP000198577">
    <property type="component" value="Unassembled WGS sequence"/>
</dbReference>
<name>A0A1I5UN36_9FIRM</name>
<evidence type="ECO:0000313" key="2">
    <source>
        <dbReference type="Proteomes" id="UP000198577"/>
    </source>
</evidence>
<dbReference type="STRING" id="937334.SAMN05444406_10784"/>
<dbReference type="SUPFAM" id="SSF52540">
    <property type="entry name" value="P-loop containing nucleoside triphosphate hydrolases"/>
    <property type="match status" value="1"/>
</dbReference>
<gene>
    <name evidence="1" type="ORF">SAMN05444406_10784</name>
</gene>
<dbReference type="Gene3D" id="3.40.50.300">
    <property type="entry name" value="P-loop containing nucleotide triphosphate hydrolases"/>
    <property type="match status" value="1"/>
</dbReference>
<dbReference type="AlphaFoldDB" id="A0A1I5UN36"/>
<proteinExistence type="predicted"/>
<sequence>MQQENRRIILFTGHFGSGKTELAINYSIKLARQGQAVTVVDLDIVNPFFRSSEVRDVLEKEGIRLLSPNFVGTTVDVPSLPPEIYSVFQSKNSKVIFDVGGDDIGATALGRYYPYFMQEPYRMFFVINARRPLSSTPEQIIEMLKAIESHSRLKVTDLINNTNLMYETNLNHLLEGQEIVEQVSEKLNIPIAYISGVAEVIEQLPEQYNKKGFPIDIYLHPPWDREDEV</sequence>